<dbReference type="Proteomes" id="UP000008456">
    <property type="component" value="Chromosome"/>
</dbReference>
<dbReference type="AlphaFoldDB" id="F3YBT0"/>
<reference key="2">
    <citation type="submission" date="2011-04" db="EMBL/GenBank/DDBJ databases">
        <title>Whole genome sequence of Melissococcus plutonius ATCC 35311.</title>
        <authorList>
            <person name="Okumura K."/>
            <person name="Arai R."/>
            <person name="Osaki M."/>
            <person name="Okura M."/>
            <person name="Kirikae T."/>
            <person name="Takamatsu D."/>
            <person name="Akiyama T."/>
        </authorList>
    </citation>
    <scope>NUCLEOTIDE SEQUENCE</scope>
    <source>
        <strain>ATCC 35311</strain>
    </source>
</reference>
<dbReference type="InterPro" id="IPR059176">
    <property type="entry name" value="UDP-X_N"/>
</dbReference>
<dbReference type="RefSeq" id="WP_013774394.1">
    <property type="nucleotide sequence ID" value="NC_015516.1"/>
</dbReference>
<protein>
    <recommendedName>
        <fullName evidence="1">UDP-X diphosphatase-like N-terminal oligomerisation domain-containing protein</fullName>
    </recommendedName>
</protein>
<dbReference type="KEGG" id="mps:MPTP_1529"/>
<accession>F3YBT0</accession>
<reference evidence="2 3" key="1">
    <citation type="journal article" date="2011" name="J. Bacteriol.">
        <title>Complete genome sequence of Melissococcus plutonius ATCC 35311.</title>
        <authorList>
            <person name="Okumura K."/>
            <person name="Arai R."/>
            <person name="Okura M."/>
            <person name="Kirikae T."/>
            <person name="Takamatsu D."/>
            <person name="Osaki M."/>
            <person name="Miyoshi-Akiyama T."/>
        </authorList>
    </citation>
    <scope>NUCLEOTIDE SEQUENCE [LARGE SCALE GENOMIC DNA]</scope>
    <source>
        <strain evidence="3">ATCC 35311 / CIP 104052 / LMG 20360 / NCIMB 702443</strain>
    </source>
</reference>
<proteinExistence type="predicted"/>
<sequence>MELSDAISQMKALINTSLHYSSDSYDIERLVELKRILGDLTKTYSDATSDQKIALYFDSDTGYVTPKVDIRSVVFNDQDKLLLVKEKKRRNLVIARGMG</sequence>
<evidence type="ECO:0000313" key="3">
    <source>
        <dbReference type="Proteomes" id="UP000008456"/>
    </source>
</evidence>
<evidence type="ECO:0000313" key="2">
    <source>
        <dbReference type="EMBL" id="BAK21958.1"/>
    </source>
</evidence>
<dbReference type="EMBL" id="AP012200">
    <property type="protein sequence ID" value="BAK21958.1"/>
    <property type="molecule type" value="Genomic_DNA"/>
</dbReference>
<dbReference type="HOGENOM" id="CLU_181470_0_0_9"/>
<evidence type="ECO:0000259" key="1">
    <source>
        <dbReference type="Pfam" id="PF12535"/>
    </source>
</evidence>
<name>F3YBT0_MELPT</name>
<dbReference type="Gene3D" id="6.10.250.1120">
    <property type="match status" value="1"/>
</dbReference>
<organism evidence="2 3">
    <name type="scientific">Melissococcus plutonius (strain ATCC 35311 / DSM 29964 / CIP 104052 / LMG 20360 / NCIMB 702443)</name>
    <dbReference type="NCBI Taxonomy" id="940190"/>
    <lineage>
        <taxon>Bacteria</taxon>
        <taxon>Bacillati</taxon>
        <taxon>Bacillota</taxon>
        <taxon>Bacilli</taxon>
        <taxon>Lactobacillales</taxon>
        <taxon>Enterococcaceae</taxon>
        <taxon>Melissococcus</taxon>
    </lineage>
</organism>
<dbReference type="STRING" id="940190.MPTP_1529"/>
<dbReference type="Pfam" id="PF12535">
    <property type="entry name" value="Nudix_N"/>
    <property type="match status" value="1"/>
</dbReference>
<gene>
    <name evidence="2" type="ordered locus">MPTP_1529</name>
</gene>
<keyword evidence="3" id="KW-1185">Reference proteome</keyword>
<feature type="domain" description="UDP-X diphosphatase-like N-terminal oligomerisation" evidence="1">
    <location>
        <begin position="5"/>
        <end position="49"/>
    </location>
</feature>